<reference evidence="2 3" key="1">
    <citation type="submission" date="2016-10" db="EMBL/GenBank/DDBJ databases">
        <authorList>
            <person name="de Groot N.N."/>
        </authorList>
    </citation>
    <scope>NUCLEOTIDE SEQUENCE [LARGE SCALE GENOMIC DNA]</scope>
    <source>
        <strain evidence="2 3">DSM 23399</strain>
    </source>
</reference>
<feature type="transmembrane region" description="Helical" evidence="1">
    <location>
        <begin position="60"/>
        <end position="83"/>
    </location>
</feature>
<evidence type="ECO:0000313" key="2">
    <source>
        <dbReference type="EMBL" id="SFB51708.1"/>
    </source>
</evidence>
<dbReference type="Proteomes" id="UP000198790">
    <property type="component" value="Unassembled WGS sequence"/>
</dbReference>
<dbReference type="EMBL" id="FOKK01000015">
    <property type="protein sequence ID" value="SFB51708.1"/>
    <property type="molecule type" value="Genomic_DNA"/>
</dbReference>
<keyword evidence="1" id="KW-0812">Transmembrane</keyword>
<proteinExistence type="predicted"/>
<protein>
    <submittedName>
        <fullName evidence="2">Uncharacterized protein</fullName>
    </submittedName>
</protein>
<evidence type="ECO:0000313" key="3">
    <source>
        <dbReference type="Proteomes" id="UP000198790"/>
    </source>
</evidence>
<keyword evidence="3" id="KW-1185">Reference proteome</keyword>
<organism evidence="2 3">
    <name type="scientific">Algoriphagus aquimarinus</name>
    <dbReference type="NCBI Taxonomy" id="237018"/>
    <lineage>
        <taxon>Bacteria</taxon>
        <taxon>Pseudomonadati</taxon>
        <taxon>Bacteroidota</taxon>
        <taxon>Cytophagia</taxon>
        <taxon>Cytophagales</taxon>
        <taxon>Cyclobacteriaceae</taxon>
        <taxon>Algoriphagus</taxon>
    </lineage>
</organism>
<dbReference type="AlphaFoldDB" id="A0A1I1BSQ3"/>
<evidence type="ECO:0000256" key="1">
    <source>
        <dbReference type="SAM" id="Phobius"/>
    </source>
</evidence>
<keyword evidence="1" id="KW-1133">Transmembrane helix</keyword>
<keyword evidence="1" id="KW-0472">Membrane</keyword>
<accession>A0A1I1BSQ3</accession>
<name>A0A1I1BSQ3_9BACT</name>
<sequence length="88" mass="10102">MIKVGCDSGFSKNKRKYHINTKSSDKRKLAGQLKASSYKKKCKLFLSLYRGQSVINHDSYYVSIEISSILTLIYPLLISGFHIQSRRN</sequence>
<gene>
    <name evidence="2" type="ORF">SAMN04489723_11596</name>
</gene>